<proteinExistence type="predicted"/>
<dbReference type="EMBL" id="KL198124">
    <property type="protein sequence ID" value="KDQ06756.1"/>
    <property type="molecule type" value="Genomic_DNA"/>
</dbReference>
<keyword evidence="2" id="KW-1185">Reference proteome</keyword>
<name>A0A067M5A8_BOTB1</name>
<accession>A0A067M5A8</accession>
<gene>
    <name evidence="1" type="ORF">BOTBODRAFT_235531</name>
</gene>
<dbReference type="HOGENOM" id="CLU_2811986_0_0_1"/>
<reference evidence="2" key="1">
    <citation type="journal article" date="2014" name="Proc. Natl. Acad. Sci. U.S.A.">
        <title>Extensive sampling of basidiomycete genomes demonstrates inadequacy of the white-rot/brown-rot paradigm for wood decay fungi.</title>
        <authorList>
            <person name="Riley R."/>
            <person name="Salamov A.A."/>
            <person name="Brown D.W."/>
            <person name="Nagy L.G."/>
            <person name="Floudas D."/>
            <person name="Held B.W."/>
            <person name="Levasseur A."/>
            <person name="Lombard V."/>
            <person name="Morin E."/>
            <person name="Otillar R."/>
            <person name="Lindquist E.A."/>
            <person name="Sun H."/>
            <person name="LaButti K.M."/>
            <person name="Schmutz J."/>
            <person name="Jabbour D."/>
            <person name="Luo H."/>
            <person name="Baker S.E."/>
            <person name="Pisabarro A.G."/>
            <person name="Walton J.D."/>
            <person name="Blanchette R.A."/>
            <person name="Henrissat B."/>
            <person name="Martin F."/>
            <person name="Cullen D."/>
            <person name="Hibbett D.S."/>
            <person name="Grigoriev I.V."/>
        </authorList>
    </citation>
    <scope>NUCLEOTIDE SEQUENCE [LARGE SCALE GENOMIC DNA]</scope>
    <source>
        <strain evidence="2">FD-172 SS1</strain>
    </source>
</reference>
<organism evidence="1 2">
    <name type="scientific">Botryobasidium botryosum (strain FD-172 SS1)</name>
    <dbReference type="NCBI Taxonomy" id="930990"/>
    <lineage>
        <taxon>Eukaryota</taxon>
        <taxon>Fungi</taxon>
        <taxon>Dikarya</taxon>
        <taxon>Basidiomycota</taxon>
        <taxon>Agaricomycotina</taxon>
        <taxon>Agaricomycetes</taxon>
        <taxon>Cantharellales</taxon>
        <taxon>Botryobasidiaceae</taxon>
        <taxon>Botryobasidium</taxon>
    </lineage>
</organism>
<dbReference type="Proteomes" id="UP000027195">
    <property type="component" value="Unassembled WGS sequence"/>
</dbReference>
<protein>
    <submittedName>
        <fullName evidence="1">Uncharacterized protein</fullName>
    </submittedName>
</protein>
<dbReference type="InParanoid" id="A0A067M5A8"/>
<evidence type="ECO:0000313" key="2">
    <source>
        <dbReference type="Proteomes" id="UP000027195"/>
    </source>
</evidence>
<dbReference type="AlphaFoldDB" id="A0A067M5A8"/>
<evidence type="ECO:0000313" key="1">
    <source>
        <dbReference type="EMBL" id="KDQ06756.1"/>
    </source>
</evidence>
<sequence>MWGQFSGVWPAKDVALLLSTPRQKPSTRIRQPLGGIELEQGLSVALVIHWLKWRKRTRRQELCGSRI</sequence>